<sequence length="148" mass="17599">MSRYDSSSHVFYRCQCHIVWTPKYRFKILKGNVAHEVYRSIHVFCSMKKCRIVELNVQIDHVHLVVRTPPSLSVSELVGFIKGRTAIKLFAKFPYLRKKKLWGNHFWQRGYFVDSVGANEAIIRRYVRHQDKVAKEDELRQMELNIQC</sequence>
<reference evidence="4" key="2">
    <citation type="submission" date="2017-05" db="EMBL/GenBank/DDBJ databases">
        <title>Whole genome sequence of fish pathogenic bacteria, Photobacterium damselae subsp. piscicida, strain 91-197, isolated from hybrid striped bass (Morone sp.) in USA.</title>
        <authorList>
            <person name="Teru Y."/>
            <person name="Hikima J."/>
            <person name="Kono T."/>
            <person name="Sakai M."/>
            <person name="Takano T."/>
            <person name="Hawke J.P."/>
            <person name="Takeyama H."/>
            <person name="Aoki T."/>
        </authorList>
    </citation>
    <scope>NUCLEOTIDE SEQUENCE [LARGE SCALE GENOMIC DNA]</scope>
    <source>
        <strain evidence="4">91-197</strain>
        <plasmid evidence="4">p91-197-1</plasmid>
    </source>
</reference>
<accession>A0A1V1VHI8</accession>
<name>A0A1V1VHI8_PHODP</name>
<gene>
    <name evidence="3" type="primary">tnpA</name>
    <name evidence="3" type="ORF">IC627_22910</name>
    <name evidence="2" type="ORF">PDPUS_3_00004</name>
</gene>
<evidence type="ECO:0000259" key="1">
    <source>
        <dbReference type="SMART" id="SM01321"/>
    </source>
</evidence>
<organism evidence="2 4">
    <name type="scientific">Photobacterium damsela subsp. piscicida</name>
    <name type="common">Pasteurella piscicida</name>
    <dbReference type="NCBI Taxonomy" id="38294"/>
    <lineage>
        <taxon>Bacteria</taxon>
        <taxon>Pseudomonadati</taxon>
        <taxon>Pseudomonadota</taxon>
        <taxon>Gammaproteobacteria</taxon>
        <taxon>Vibrionales</taxon>
        <taxon>Vibrionaceae</taxon>
        <taxon>Photobacterium</taxon>
    </lineage>
</organism>
<dbReference type="SMART" id="SM01321">
    <property type="entry name" value="Y1_Tnp"/>
    <property type="match status" value="1"/>
</dbReference>
<proteinExistence type="predicted"/>
<protein>
    <submittedName>
        <fullName evidence="3">IS200/IS605 family transposase</fullName>
    </submittedName>
    <submittedName>
        <fullName evidence="2">Transposase IS200 like protein</fullName>
    </submittedName>
</protein>
<dbReference type="PANTHER" id="PTHR33360:SF2">
    <property type="entry name" value="TRANSPOSASE FOR INSERTION SEQUENCE ELEMENT IS200"/>
    <property type="match status" value="1"/>
</dbReference>
<reference evidence="3 5" key="3">
    <citation type="submission" date="2020-09" db="EMBL/GenBank/DDBJ databases">
        <title>Complete, closed and curated genome sequences of Photobacterium damselae subsp. piscicida isolates from Australia indicate localised evolution and additional plasmid-borne pathogenicity mechanisms.</title>
        <authorList>
            <person name="Baseggio L."/>
            <person name="Silayeva O."/>
            <person name="Buller N."/>
            <person name="Landos M."/>
            <person name="Engelstaedter J."/>
            <person name="Barnes A.C."/>
        </authorList>
    </citation>
    <scope>NUCLEOTIDE SEQUENCE [LARGE SCALE GENOMIC DNA]</scope>
    <source>
        <strain evidence="3 5">AS-16-0540-1</strain>
        <plasmid evidence="3 5">unnamed2</plasmid>
    </source>
</reference>
<keyword evidence="2" id="KW-0614">Plasmid</keyword>
<dbReference type="PANTHER" id="PTHR33360">
    <property type="entry name" value="TRANSPOSASE FOR INSERTION SEQUENCE ELEMENT IS200"/>
    <property type="match status" value="1"/>
</dbReference>
<geneLocation type="plasmid" evidence="2 4">
    <name>p91-197-1</name>
</geneLocation>
<dbReference type="Gene3D" id="3.30.70.1290">
    <property type="entry name" value="Transposase IS200-like"/>
    <property type="match status" value="1"/>
</dbReference>
<geneLocation type="plasmid" evidence="3 5">
    <name>unnamed2</name>
</geneLocation>
<dbReference type="Proteomes" id="UP000516656">
    <property type="component" value="Plasmid unnamed2"/>
</dbReference>
<evidence type="ECO:0000313" key="4">
    <source>
        <dbReference type="Proteomes" id="UP000218676"/>
    </source>
</evidence>
<dbReference type="RefSeq" id="WP_086959645.1">
    <property type="nucleotide sequence ID" value="NZ_AP018047.1"/>
</dbReference>
<dbReference type="SUPFAM" id="SSF143422">
    <property type="entry name" value="Transposase IS200-like"/>
    <property type="match status" value="1"/>
</dbReference>
<dbReference type="GO" id="GO:0003677">
    <property type="term" value="F:DNA binding"/>
    <property type="evidence" value="ECO:0007669"/>
    <property type="project" value="InterPro"/>
</dbReference>
<evidence type="ECO:0000313" key="5">
    <source>
        <dbReference type="Proteomes" id="UP000516656"/>
    </source>
</evidence>
<dbReference type="EMBL" id="CP061858">
    <property type="protein sequence ID" value="QOD59101.1"/>
    <property type="molecule type" value="Genomic_DNA"/>
</dbReference>
<dbReference type="GO" id="GO:0004803">
    <property type="term" value="F:transposase activity"/>
    <property type="evidence" value="ECO:0007669"/>
    <property type="project" value="InterPro"/>
</dbReference>
<evidence type="ECO:0000313" key="2">
    <source>
        <dbReference type="EMBL" id="BAX56085.1"/>
    </source>
</evidence>
<dbReference type="Pfam" id="PF01797">
    <property type="entry name" value="Y1_Tnp"/>
    <property type="match status" value="1"/>
</dbReference>
<dbReference type="InterPro" id="IPR036515">
    <property type="entry name" value="Transposase_17_sf"/>
</dbReference>
<reference evidence="2" key="1">
    <citation type="journal article" date="2017" name="Genome Announc.">
        <title>Whole-Genome Sequence of Photobacterium damselae subsp. piscicida Strain 91-197, Isolated from Hybrid Striped Bass (Morone sp.) in the United States.</title>
        <authorList>
            <person name="Teru Y."/>
            <person name="Hikima J."/>
            <person name="Kono T."/>
            <person name="Sakai M."/>
            <person name="Takano T."/>
            <person name="Hawke J.P."/>
            <person name="Takeyama H."/>
            <person name="Aoki T."/>
        </authorList>
    </citation>
    <scope>NUCLEOTIDE SEQUENCE</scope>
    <source>
        <strain evidence="2">91-197</strain>
        <plasmid evidence="2">p91-197-1</plasmid>
    </source>
</reference>
<dbReference type="AlphaFoldDB" id="A0A1V1VHI8"/>
<feature type="domain" description="Transposase IS200-like" evidence="1">
    <location>
        <begin position="11"/>
        <end position="130"/>
    </location>
</feature>
<dbReference type="EMBL" id="AP018047">
    <property type="protein sequence ID" value="BAX56085.1"/>
    <property type="molecule type" value="Genomic_DNA"/>
</dbReference>
<dbReference type="Proteomes" id="UP000218676">
    <property type="component" value="Plasmid p91-197-1"/>
</dbReference>
<dbReference type="InterPro" id="IPR002686">
    <property type="entry name" value="Transposase_17"/>
</dbReference>
<dbReference type="GO" id="GO:0006313">
    <property type="term" value="P:DNA transposition"/>
    <property type="evidence" value="ECO:0007669"/>
    <property type="project" value="InterPro"/>
</dbReference>
<dbReference type="NCBIfam" id="NF033573">
    <property type="entry name" value="transpos_IS200"/>
    <property type="match status" value="1"/>
</dbReference>
<evidence type="ECO:0000313" key="3">
    <source>
        <dbReference type="EMBL" id="QOD59101.1"/>
    </source>
</evidence>